<evidence type="ECO:0000313" key="1">
    <source>
        <dbReference type="EMBL" id="CAF4293896.1"/>
    </source>
</evidence>
<dbReference type="AlphaFoldDB" id="A0A820HJB5"/>
<comment type="caution">
    <text evidence="1">The sequence shown here is derived from an EMBL/GenBank/DDBJ whole genome shotgun (WGS) entry which is preliminary data.</text>
</comment>
<sequence>MVSQIRHLILLGDSIFDNRSYVGRDQPAVIDQLKAKVKDFNWNATLLAVDGNVLSDVGNQIKRVPSDATHLFISIGKIYFL</sequence>
<proteinExistence type="predicted"/>
<accession>A0A820HJB5</accession>
<reference evidence="1" key="1">
    <citation type="submission" date="2021-02" db="EMBL/GenBank/DDBJ databases">
        <authorList>
            <person name="Nowell W R."/>
        </authorList>
    </citation>
    <scope>NUCLEOTIDE SEQUENCE</scope>
</reference>
<name>A0A820HJB5_9BILA</name>
<organism evidence="1 2">
    <name type="scientific">Rotaria sordida</name>
    <dbReference type="NCBI Taxonomy" id="392033"/>
    <lineage>
        <taxon>Eukaryota</taxon>
        <taxon>Metazoa</taxon>
        <taxon>Spiralia</taxon>
        <taxon>Gnathifera</taxon>
        <taxon>Rotifera</taxon>
        <taxon>Eurotatoria</taxon>
        <taxon>Bdelloidea</taxon>
        <taxon>Philodinida</taxon>
        <taxon>Philodinidae</taxon>
        <taxon>Rotaria</taxon>
    </lineage>
</organism>
<evidence type="ECO:0000313" key="2">
    <source>
        <dbReference type="Proteomes" id="UP000663874"/>
    </source>
</evidence>
<evidence type="ECO:0008006" key="3">
    <source>
        <dbReference type="Google" id="ProtNLM"/>
    </source>
</evidence>
<gene>
    <name evidence="1" type="ORF">FNK824_LOCUS40375</name>
</gene>
<protein>
    <recommendedName>
        <fullName evidence="3">SGNH/GDSL hydrolase family protein</fullName>
    </recommendedName>
</protein>
<dbReference type="EMBL" id="CAJOBE010031704">
    <property type="protein sequence ID" value="CAF4293896.1"/>
    <property type="molecule type" value="Genomic_DNA"/>
</dbReference>
<dbReference type="Proteomes" id="UP000663874">
    <property type="component" value="Unassembled WGS sequence"/>
</dbReference>